<accession>A0AA36DBP8</accession>
<dbReference type="GO" id="GO:0004888">
    <property type="term" value="F:transmembrane signaling receptor activity"/>
    <property type="evidence" value="ECO:0007669"/>
    <property type="project" value="InterPro"/>
</dbReference>
<protein>
    <recommendedName>
        <fullName evidence="4">Neurotransmitter-gated ion-channel transmembrane domain-containing protein</fullName>
    </recommendedName>
</protein>
<gene>
    <name evidence="2" type="ORF">MSPICULIGERA_LOCUS22591</name>
</gene>
<keyword evidence="1" id="KW-0472">Membrane</keyword>
<feature type="non-terminal residue" evidence="2">
    <location>
        <position position="120"/>
    </location>
</feature>
<keyword evidence="1" id="KW-0812">Transmembrane</keyword>
<dbReference type="PANTHER" id="PTHR18945">
    <property type="entry name" value="NEUROTRANSMITTER GATED ION CHANNEL"/>
    <property type="match status" value="1"/>
</dbReference>
<keyword evidence="1" id="KW-1133">Transmembrane helix</keyword>
<dbReference type="AlphaFoldDB" id="A0AA36DBP8"/>
<dbReference type="GO" id="GO:0016020">
    <property type="term" value="C:membrane"/>
    <property type="evidence" value="ECO:0007669"/>
    <property type="project" value="InterPro"/>
</dbReference>
<dbReference type="GO" id="GO:0005216">
    <property type="term" value="F:monoatomic ion channel activity"/>
    <property type="evidence" value="ECO:0007669"/>
    <property type="project" value="InterPro"/>
</dbReference>
<sequence length="120" mass="13753">MVLEVADLLFDYMGNSEWKVENMTKEIIFINDSFYKFDQANFHFHLRRQPHFYIYVIVVPSSILSILSIIGMFVGPNDRQDQLTKLTIGLTSLMSITVLLDIVTSSIPKSQTFPLLGTAY</sequence>
<dbReference type="EMBL" id="CATQJA010002697">
    <property type="protein sequence ID" value="CAJ0584542.1"/>
    <property type="molecule type" value="Genomic_DNA"/>
</dbReference>
<comment type="caution">
    <text evidence="2">The sequence shown here is derived from an EMBL/GenBank/DDBJ whole genome shotgun (WGS) entry which is preliminary data.</text>
</comment>
<evidence type="ECO:0000313" key="3">
    <source>
        <dbReference type="Proteomes" id="UP001177023"/>
    </source>
</evidence>
<dbReference type="SUPFAM" id="SSF90112">
    <property type="entry name" value="Neurotransmitter-gated ion-channel transmembrane pore"/>
    <property type="match status" value="1"/>
</dbReference>
<organism evidence="2 3">
    <name type="scientific">Mesorhabditis spiculigera</name>
    <dbReference type="NCBI Taxonomy" id="96644"/>
    <lineage>
        <taxon>Eukaryota</taxon>
        <taxon>Metazoa</taxon>
        <taxon>Ecdysozoa</taxon>
        <taxon>Nematoda</taxon>
        <taxon>Chromadorea</taxon>
        <taxon>Rhabditida</taxon>
        <taxon>Rhabditina</taxon>
        <taxon>Rhabditomorpha</taxon>
        <taxon>Rhabditoidea</taxon>
        <taxon>Rhabditidae</taxon>
        <taxon>Mesorhabditinae</taxon>
        <taxon>Mesorhabditis</taxon>
    </lineage>
</organism>
<evidence type="ECO:0000256" key="1">
    <source>
        <dbReference type="SAM" id="Phobius"/>
    </source>
</evidence>
<feature type="transmembrane region" description="Helical" evidence="1">
    <location>
        <begin position="86"/>
        <end position="107"/>
    </location>
</feature>
<name>A0AA36DBP8_9BILA</name>
<evidence type="ECO:0008006" key="4">
    <source>
        <dbReference type="Google" id="ProtNLM"/>
    </source>
</evidence>
<dbReference type="Proteomes" id="UP001177023">
    <property type="component" value="Unassembled WGS sequence"/>
</dbReference>
<reference evidence="2" key="1">
    <citation type="submission" date="2023-06" db="EMBL/GenBank/DDBJ databases">
        <authorList>
            <person name="Delattre M."/>
        </authorList>
    </citation>
    <scope>NUCLEOTIDE SEQUENCE</scope>
    <source>
        <strain evidence="2">AF72</strain>
    </source>
</reference>
<dbReference type="InterPro" id="IPR036719">
    <property type="entry name" value="Neuro-gated_channel_TM_sf"/>
</dbReference>
<dbReference type="Gene3D" id="1.20.58.390">
    <property type="entry name" value="Neurotransmitter-gated ion-channel transmembrane domain"/>
    <property type="match status" value="1"/>
</dbReference>
<dbReference type="InterPro" id="IPR006201">
    <property type="entry name" value="Neur_channel"/>
</dbReference>
<feature type="transmembrane region" description="Helical" evidence="1">
    <location>
        <begin position="52"/>
        <end position="74"/>
    </location>
</feature>
<proteinExistence type="predicted"/>
<keyword evidence="3" id="KW-1185">Reference proteome</keyword>
<dbReference type="InterPro" id="IPR038050">
    <property type="entry name" value="Neuro_actylchol_rec"/>
</dbReference>
<evidence type="ECO:0000313" key="2">
    <source>
        <dbReference type="EMBL" id="CAJ0584542.1"/>
    </source>
</evidence>